<reference evidence="1" key="1">
    <citation type="submission" date="2018-06" db="EMBL/GenBank/DDBJ databases">
        <authorList>
            <person name="Zhirakovskaya E."/>
        </authorList>
    </citation>
    <scope>NUCLEOTIDE SEQUENCE</scope>
</reference>
<dbReference type="EMBL" id="UOGJ01000024">
    <property type="protein sequence ID" value="VAX35014.1"/>
    <property type="molecule type" value="Genomic_DNA"/>
</dbReference>
<sequence>MKIEKVICDLGYRGHGIKDTNIDIVPRRKKKVSQAVRGWWRRRNAIEPIIGHSKSDHRLNRNQLAGE</sequence>
<gene>
    <name evidence="1" type="ORF">MNBD_UNCLBAC01-1778</name>
</gene>
<dbReference type="AlphaFoldDB" id="A0A3B1DG45"/>
<organism evidence="1">
    <name type="scientific">hydrothermal vent metagenome</name>
    <dbReference type="NCBI Taxonomy" id="652676"/>
    <lineage>
        <taxon>unclassified sequences</taxon>
        <taxon>metagenomes</taxon>
        <taxon>ecological metagenomes</taxon>
    </lineage>
</organism>
<accession>A0A3B1DG45</accession>
<evidence type="ECO:0000313" key="1">
    <source>
        <dbReference type="EMBL" id="VAX35014.1"/>
    </source>
</evidence>
<protein>
    <submittedName>
        <fullName evidence="1">Uncharacterized protein</fullName>
    </submittedName>
</protein>
<name>A0A3B1DG45_9ZZZZ</name>
<proteinExistence type="predicted"/>